<organism evidence="2 3">
    <name type="scientific">Streptomyces sparsogenes DSM 40356</name>
    <dbReference type="NCBI Taxonomy" id="1331668"/>
    <lineage>
        <taxon>Bacteria</taxon>
        <taxon>Bacillati</taxon>
        <taxon>Actinomycetota</taxon>
        <taxon>Actinomycetes</taxon>
        <taxon>Kitasatosporales</taxon>
        <taxon>Streptomycetaceae</taxon>
        <taxon>Streptomyces</taxon>
    </lineage>
</organism>
<keyword evidence="3" id="KW-1185">Reference proteome</keyword>
<evidence type="ECO:0000313" key="3">
    <source>
        <dbReference type="Proteomes" id="UP000186168"/>
    </source>
</evidence>
<dbReference type="Proteomes" id="UP000186168">
    <property type="component" value="Unassembled WGS sequence"/>
</dbReference>
<protein>
    <recommendedName>
        <fullName evidence="4">Integral membrane protein</fullName>
    </recommendedName>
</protein>
<proteinExistence type="predicted"/>
<dbReference type="AlphaFoldDB" id="A0A1R1SBL3"/>
<feature type="transmembrane region" description="Helical" evidence="1">
    <location>
        <begin position="43"/>
        <end position="64"/>
    </location>
</feature>
<gene>
    <name evidence="2" type="ORF">SPAR_29161</name>
</gene>
<name>A0A1R1SBL3_9ACTN</name>
<dbReference type="RefSeq" id="WP_065967240.1">
    <property type="nucleotide sequence ID" value="NZ_ASQP01000387.1"/>
</dbReference>
<comment type="caution">
    <text evidence="2">The sequence shown here is derived from an EMBL/GenBank/DDBJ whole genome shotgun (WGS) entry which is preliminary data.</text>
</comment>
<evidence type="ECO:0000256" key="1">
    <source>
        <dbReference type="SAM" id="Phobius"/>
    </source>
</evidence>
<keyword evidence="1" id="KW-0472">Membrane</keyword>
<dbReference type="GeneID" id="96747301"/>
<keyword evidence="1" id="KW-0812">Transmembrane</keyword>
<reference evidence="2 3" key="1">
    <citation type="submission" date="2013-05" db="EMBL/GenBank/DDBJ databases">
        <title>Genome sequence of Streptomyces sparsogenes DSM 40356.</title>
        <authorList>
            <person name="Coyne S."/>
            <person name="Seebeck F.P."/>
        </authorList>
    </citation>
    <scope>NUCLEOTIDE SEQUENCE [LARGE SCALE GENOMIC DNA]</scope>
    <source>
        <strain evidence="2 3">DSM 40356</strain>
    </source>
</reference>
<feature type="transmembrane region" description="Helical" evidence="1">
    <location>
        <begin position="71"/>
        <end position="88"/>
    </location>
</feature>
<keyword evidence="1" id="KW-1133">Transmembrane helix</keyword>
<evidence type="ECO:0000313" key="2">
    <source>
        <dbReference type="EMBL" id="OMI35715.1"/>
    </source>
</evidence>
<evidence type="ECO:0008006" key="4">
    <source>
        <dbReference type="Google" id="ProtNLM"/>
    </source>
</evidence>
<sequence>MRNSARPLGCARPARLVGALLCLAVAVVHVVDQGGFPGSKAPRYVAFLFYALEAAGVLAAVLVLARAVRPGWFLVMGVAAGPIAGYVLSRGPGLPDYSSDIGNWTEPLGLLSLAVEGLLLILSVSCWWSVVRRR</sequence>
<feature type="transmembrane region" description="Helical" evidence="1">
    <location>
        <begin position="108"/>
        <end position="131"/>
    </location>
</feature>
<accession>A0A1R1SBL3</accession>
<dbReference type="EMBL" id="ASQP01000387">
    <property type="protein sequence ID" value="OMI35715.1"/>
    <property type="molecule type" value="Genomic_DNA"/>
</dbReference>